<sequence>MDKWSKTQLSIFLLLCVYIQLSKTLGDVSSRNANTLVTPYTSTTTVTIQTDLEPINGTINYRINGKKNRDNKPWFDGRGLDMQHTQCVRHGRCERLVNSTCFGANITYSLTSLDLTDYQNQDQMLKHLSSYRALRNVPKCWAVIQPFLCSVFMPKCEQINGKDMVYLPSVEMCRKTWEPCRILYNTSYFPEFLRCNETLFPPKCTNDVQDMKFNATGSCLSPLVPADSSSSYYPGIEGCGVQCKDPLYTDDEHRQIHKLISWLGTLCFLANLFVVATFIIDWENANKYPALIVFYINLCFMISCLGWLAQFTPGSREDIVCRKDGTLRHSEPTAGENLSCIIVFVLVYYFLTAAMVWFVFLTYTWHLRAVGNVQDRIDKKGSYFHLVAWSLPLVLTITTMALSEVDGNSTVGICFVGYLNHPMRAALLLGPLCGVILVGGYFVTRGMIMLFGLKHFANDIKSTSASNKIHLIIVRMGVCSIFTLIFILAAIACHVNEFNHSREWAESLGKYIVCRIATEEKCRIENRPSIALLQLHLICLFGSGIVMSTWCWTPSSLGTWRRYIRKKCGKEVVEEIKMPKHKVIAQTWAKRKEFEDKGRLSITLYNTHTDPVGLNFDVNDLNSSETNEISSTWANYLPQFVKRRMALTGAGTTNSSSQGPRKNSVDSEISFSVRHVSVESRRNSVDSQVSVKIAEMKTKVASRTRNGHHHHHSSKHATATNKRTHKRRDFMSAATTGRKYSGRRESSTSIESQVIALKKTTYPNVSHKVGLFAQQSTKKHHTHGGKMMKRRSANAGLDPADISEFLAKNGQLLMPFLQQQGLSSSSEEENSHASFKIKDSRLDVLLKQDLSDDSNYNDENNVAHAHAGARIEEINAETSERNAKKQIALENLLKNMQKSNESGGNRNSRNSTRSRHSRKSQATNTATTATCSAAAVLANSNSRRSQRSNKSRKHSSMRSNVAATALLHNHSNDEEDPLNISDLNLHLARDLNGDGIVEIGDSITSSCTSSELDLPLGLTLHSSYSAHSTGKPHSRNSKTSCDVGIQANAFEIATHNLSSYDEDELKVAMRQLNAKSAKQKNDYANEAIDATEMNTLLRNNNNKHTLLCKKKTYNFSSNEEDELELAMRQLNAKTAKQKNDYANEAIDATEMNTLLSNNNNKHRETTLLSESEKLKLLLLPSK</sequence>
<feature type="compositionally biased region" description="Basic residues" evidence="14">
    <location>
        <begin position="944"/>
        <end position="956"/>
    </location>
</feature>
<dbReference type="KEGG" id="bdr:105223918"/>
<dbReference type="Pfam" id="PF01392">
    <property type="entry name" value="Fz"/>
    <property type="match status" value="1"/>
</dbReference>
<feature type="compositionally biased region" description="Low complexity" evidence="14">
    <location>
        <begin position="899"/>
        <end position="911"/>
    </location>
</feature>
<evidence type="ECO:0000313" key="19">
    <source>
        <dbReference type="Proteomes" id="UP001652620"/>
    </source>
</evidence>
<evidence type="ECO:0000256" key="4">
    <source>
        <dbReference type="ARBA" id="ARBA00022473"/>
    </source>
</evidence>
<feature type="signal peptide" evidence="16">
    <location>
        <begin position="1"/>
        <end position="24"/>
    </location>
</feature>
<dbReference type="PROSITE" id="PS50038">
    <property type="entry name" value="FZ"/>
    <property type="match status" value="1"/>
</dbReference>
<keyword evidence="9" id="KW-0675">Receptor</keyword>
<comment type="caution">
    <text evidence="12">Lacks conserved residue(s) required for the propagation of feature annotation.</text>
</comment>
<feature type="transmembrane region" description="Helical" evidence="15">
    <location>
        <begin position="425"/>
        <end position="451"/>
    </location>
</feature>
<dbReference type="GO" id="GO:0009888">
    <property type="term" value="P:tissue development"/>
    <property type="evidence" value="ECO:0007669"/>
    <property type="project" value="UniProtKB-ARBA"/>
</dbReference>
<dbReference type="InterPro" id="IPR036790">
    <property type="entry name" value="Frizzled_dom_sf"/>
</dbReference>
<dbReference type="RefSeq" id="XP_049302434.1">
    <property type="nucleotide sequence ID" value="XM_049446477.1"/>
</dbReference>
<dbReference type="RefSeq" id="XP_049302435.1">
    <property type="nucleotide sequence ID" value="XM_049446478.1"/>
</dbReference>
<dbReference type="InterPro" id="IPR015526">
    <property type="entry name" value="Frizzled/SFRP"/>
</dbReference>
<dbReference type="GO" id="GO:0005113">
    <property type="term" value="F:patched binding"/>
    <property type="evidence" value="ECO:0007669"/>
    <property type="project" value="TreeGrafter"/>
</dbReference>
<dbReference type="PROSITE" id="PS50261">
    <property type="entry name" value="G_PROTEIN_RECEP_F2_4"/>
    <property type="match status" value="1"/>
</dbReference>
<name>A0A8N4KXM8_BACDO</name>
<evidence type="ECO:0000256" key="5">
    <source>
        <dbReference type="ARBA" id="ARBA00022692"/>
    </source>
</evidence>
<comment type="similarity">
    <text evidence="3">Belongs to the G-protein coupled receptor Fz/Smo family.</text>
</comment>
<keyword evidence="5 15" id="KW-0812">Transmembrane</keyword>
<evidence type="ECO:0000259" key="17">
    <source>
        <dbReference type="PROSITE" id="PS50038"/>
    </source>
</evidence>
<feature type="compositionally biased region" description="Low complexity" evidence="14">
    <location>
        <begin position="920"/>
        <end position="943"/>
    </location>
</feature>
<evidence type="ECO:0000256" key="7">
    <source>
        <dbReference type="ARBA" id="ARBA00023136"/>
    </source>
</evidence>
<dbReference type="InterPro" id="IPR017981">
    <property type="entry name" value="GPCR_2-like_7TM"/>
</dbReference>
<organism evidence="19 20">
    <name type="scientific">Bactrocera dorsalis</name>
    <name type="common">Oriental fruit fly</name>
    <name type="synonym">Dacus dorsalis</name>
    <dbReference type="NCBI Taxonomy" id="27457"/>
    <lineage>
        <taxon>Eukaryota</taxon>
        <taxon>Metazoa</taxon>
        <taxon>Ecdysozoa</taxon>
        <taxon>Arthropoda</taxon>
        <taxon>Hexapoda</taxon>
        <taxon>Insecta</taxon>
        <taxon>Pterygota</taxon>
        <taxon>Neoptera</taxon>
        <taxon>Endopterygota</taxon>
        <taxon>Diptera</taxon>
        <taxon>Brachycera</taxon>
        <taxon>Muscomorpha</taxon>
        <taxon>Tephritoidea</taxon>
        <taxon>Tephritidae</taxon>
        <taxon>Bactrocera</taxon>
        <taxon>Bactrocera</taxon>
    </lineage>
</organism>
<feature type="transmembrane region" description="Helical" evidence="15">
    <location>
        <begin position="292"/>
        <end position="309"/>
    </location>
</feature>
<dbReference type="GO" id="GO:0030425">
    <property type="term" value="C:dendrite"/>
    <property type="evidence" value="ECO:0007669"/>
    <property type="project" value="TreeGrafter"/>
</dbReference>
<evidence type="ECO:0000256" key="13">
    <source>
        <dbReference type="SAM" id="Coils"/>
    </source>
</evidence>
<evidence type="ECO:0000256" key="3">
    <source>
        <dbReference type="ARBA" id="ARBA00008077"/>
    </source>
</evidence>
<evidence type="ECO:0000256" key="9">
    <source>
        <dbReference type="ARBA" id="ARBA00023170"/>
    </source>
</evidence>
<dbReference type="GeneID" id="105223918"/>
<feature type="chain" id="PRO_5045020513" description="Protein smoothened" evidence="16">
    <location>
        <begin position="25"/>
        <end position="1182"/>
    </location>
</feature>
<keyword evidence="19" id="KW-1185">Reference proteome</keyword>
<dbReference type="AlphaFoldDB" id="A0A8N4KXM8"/>
<dbReference type="GO" id="GO:0071679">
    <property type="term" value="P:commissural neuron axon guidance"/>
    <property type="evidence" value="ECO:0007669"/>
    <property type="project" value="TreeGrafter"/>
</dbReference>
<keyword evidence="8" id="KW-1015">Disulfide bond</keyword>
<reference evidence="19 20" key="1">
    <citation type="submission" date="2025-05" db="UniProtKB">
        <authorList>
            <consortium name="RefSeq"/>
        </authorList>
    </citation>
    <scope>NUCLEOTIDE SEQUENCE [LARGE SCALE GENOMIC DNA]</scope>
    <source>
        <tissue evidence="20 21">Adult</tissue>
    </source>
</reference>
<feature type="region of interest" description="Disordered" evidence="14">
    <location>
        <begin position="701"/>
        <end position="748"/>
    </location>
</feature>
<feature type="region of interest" description="Disordered" evidence="14">
    <location>
        <begin position="896"/>
        <end position="958"/>
    </location>
</feature>
<evidence type="ECO:0000256" key="10">
    <source>
        <dbReference type="ARBA" id="ARBA00023273"/>
    </source>
</evidence>
<gene>
    <name evidence="20 21 22" type="primary">LOC105223918</name>
</gene>
<dbReference type="GO" id="GO:0007389">
    <property type="term" value="P:pattern specification process"/>
    <property type="evidence" value="ECO:0007669"/>
    <property type="project" value="TreeGrafter"/>
</dbReference>
<dbReference type="SUPFAM" id="SSF63501">
    <property type="entry name" value="Frizzled cysteine-rich domain"/>
    <property type="match status" value="1"/>
</dbReference>
<dbReference type="Gene3D" id="1.10.2000.10">
    <property type="entry name" value="Frizzled cysteine-rich domain"/>
    <property type="match status" value="1"/>
</dbReference>
<evidence type="ECO:0000256" key="6">
    <source>
        <dbReference type="ARBA" id="ARBA00022989"/>
    </source>
</evidence>
<dbReference type="SMART" id="SM01330">
    <property type="entry name" value="Frizzled"/>
    <property type="match status" value="1"/>
</dbReference>
<evidence type="ECO:0000313" key="22">
    <source>
        <dbReference type="RefSeq" id="XP_049302435.1"/>
    </source>
</evidence>
<accession>A0A8N4KXM8</accession>
<dbReference type="InterPro" id="IPR000539">
    <property type="entry name" value="Frizzled/Smoothened_7TM"/>
</dbReference>
<feature type="transmembrane region" description="Helical" evidence="15">
    <location>
        <begin position="259"/>
        <end position="280"/>
    </location>
</feature>
<dbReference type="Gene3D" id="1.20.1070.10">
    <property type="entry name" value="Rhodopsin 7-helix transmembrane proteins"/>
    <property type="match status" value="1"/>
</dbReference>
<comment type="subcellular location">
    <subcellularLocation>
        <location evidence="1">Cell projection</location>
        <location evidence="1">Cilium</location>
    </subcellularLocation>
    <subcellularLocation>
        <location evidence="2">Membrane</location>
        <topology evidence="2">Multi-pass membrane protein</topology>
    </subcellularLocation>
</comment>
<protein>
    <recommendedName>
        <fullName evidence="11">Protein smoothened</fullName>
    </recommendedName>
</protein>
<keyword evidence="6 15" id="KW-1133">Transmembrane helix</keyword>
<dbReference type="GO" id="GO:0005886">
    <property type="term" value="C:plasma membrane"/>
    <property type="evidence" value="ECO:0007669"/>
    <property type="project" value="UniProtKB-SubCell"/>
</dbReference>
<dbReference type="PRINTS" id="PR00489">
    <property type="entry name" value="FRIZZLED"/>
</dbReference>
<dbReference type="GO" id="GO:0007417">
    <property type="term" value="P:central nervous system development"/>
    <property type="evidence" value="ECO:0007669"/>
    <property type="project" value="TreeGrafter"/>
</dbReference>
<evidence type="ECO:0000256" key="16">
    <source>
        <dbReference type="SAM" id="SignalP"/>
    </source>
</evidence>
<evidence type="ECO:0000259" key="18">
    <source>
        <dbReference type="PROSITE" id="PS50261"/>
    </source>
</evidence>
<dbReference type="InterPro" id="IPR020067">
    <property type="entry name" value="Frizzled_dom"/>
</dbReference>
<keyword evidence="16" id="KW-0732">Signal</keyword>
<dbReference type="InterPro" id="IPR035683">
    <property type="entry name" value="SMO_7TM"/>
</dbReference>
<feature type="region of interest" description="Disordered" evidence="14">
    <location>
        <begin position="649"/>
        <end position="668"/>
    </location>
</feature>
<dbReference type="OrthoDB" id="10064659at2759"/>
<evidence type="ECO:0000313" key="21">
    <source>
        <dbReference type="RefSeq" id="XP_049302434.1"/>
    </source>
</evidence>
<evidence type="ECO:0000256" key="11">
    <source>
        <dbReference type="ARBA" id="ARBA00035037"/>
    </source>
</evidence>
<dbReference type="PANTHER" id="PTHR11309:SF35">
    <property type="entry name" value="PROTEIN SMOOTHENED"/>
    <property type="match status" value="1"/>
</dbReference>
<feature type="coiled-coil region" evidence="13">
    <location>
        <begin position="1113"/>
        <end position="1140"/>
    </location>
</feature>
<feature type="transmembrane region" description="Helical" evidence="15">
    <location>
        <begin position="472"/>
        <end position="492"/>
    </location>
</feature>
<feature type="compositionally biased region" description="Polar residues" evidence="14">
    <location>
        <begin position="650"/>
        <end position="668"/>
    </location>
</feature>
<proteinExistence type="inferred from homology"/>
<dbReference type="PANTHER" id="PTHR11309">
    <property type="entry name" value="FRIZZLED"/>
    <property type="match status" value="1"/>
</dbReference>
<dbReference type="RefSeq" id="XP_029405147.2">
    <property type="nucleotide sequence ID" value="XM_029549287.2"/>
</dbReference>
<dbReference type="GO" id="GO:0005929">
    <property type="term" value="C:cilium"/>
    <property type="evidence" value="ECO:0007669"/>
    <property type="project" value="UniProtKB-SubCell"/>
</dbReference>
<dbReference type="Proteomes" id="UP001652620">
    <property type="component" value="Chromosome 1"/>
</dbReference>
<keyword evidence="7 15" id="KW-0472">Membrane</keyword>
<dbReference type="SMART" id="SM00063">
    <property type="entry name" value="FRI"/>
    <property type="match status" value="1"/>
</dbReference>
<evidence type="ECO:0000256" key="12">
    <source>
        <dbReference type="PROSITE-ProRule" id="PRU00090"/>
    </source>
</evidence>
<evidence type="ECO:0000313" key="20">
    <source>
        <dbReference type="RefSeq" id="XP_029405147.2"/>
    </source>
</evidence>
<feature type="transmembrane region" description="Helical" evidence="15">
    <location>
        <begin position="383"/>
        <end position="402"/>
    </location>
</feature>
<keyword evidence="4" id="KW-0217">Developmental protein</keyword>
<evidence type="ECO:0000256" key="1">
    <source>
        <dbReference type="ARBA" id="ARBA00004138"/>
    </source>
</evidence>
<evidence type="ECO:0000256" key="2">
    <source>
        <dbReference type="ARBA" id="ARBA00004141"/>
    </source>
</evidence>
<keyword evidence="10" id="KW-0966">Cell projection</keyword>
<evidence type="ECO:0000256" key="15">
    <source>
        <dbReference type="SAM" id="Phobius"/>
    </source>
</evidence>
<dbReference type="GO" id="GO:0004930">
    <property type="term" value="F:G protein-coupled receptor activity"/>
    <property type="evidence" value="ECO:0007669"/>
    <property type="project" value="UniProtKB-KW"/>
</dbReference>
<feature type="compositionally biased region" description="Basic residues" evidence="14">
    <location>
        <begin position="701"/>
        <end position="715"/>
    </location>
</feature>
<feature type="transmembrane region" description="Helical" evidence="15">
    <location>
        <begin position="341"/>
        <end position="363"/>
    </location>
</feature>
<dbReference type="CDD" id="cd15030">
    <property type="entry name" value="7tmF_SMO_homolog"/>
    <property type="match status" value="1"/>
</dbReference>
<keyword evidence="13" id="KW-0175">Coiled coil</keyword>
<dbReference type="Pfam" id="PF01534">
    <property type="entry name" value="Frizzled"/>
    <property type="match status" value="1"/>
</dbReference>
<evidence type="ECO:0000256" key="14">
    <source>
        <dbReference type="SAM" id="MobiDB-lite"/>
    </source>
</evidence>
<feature type="domain" description="FZ" evidence="17">
    <location>
        <begin position="88"/>
        <end position="207"/>
    </location>
</feature>
<feature type="domain" description="G-protein coupled receptors family 2 profile 2" evidence="18">
    <location>
        <begin position="257"/>
        <end position="554"/>
    </location>
</feature>
<dbReference type="GO" id="GO:0007224">
    <property type="term" value="P:smoothened signaling pathway"/>
    <property type="evidence" value="ECO:0007669"/>
    <property type="project" value="TreeGrafter"/>
</dbReference>
<evidence type="ECO:0000256" key="8">
    <source>
        <dbReference type="ARBA" id="ARBA00023157"/>
    </source>
</evidence>